<dbReference type="SUPFAM" id="SSF52833">
    <property type="entry name" value="Thioredoxin-like"/>
    <property type="match status" value="1"/>
</dbReference>
<dbReference type="Pfam" id="PF08534">
    <property type="entry name" value="Redoxin"/>
    <property type="match status" value="1"/>
</dbReference>
<evidence type="ECO:0000256" key="4">
    <source>
        <dbReference type="ARBA" id="ARBA00023157"/>
    </source>
</evidence>
<keyword evidence="2" id="KW-0049">Antioxidant</keyword>
<dbReference type="PANTHER" id="PTHR42801">
    <property type="entry name" value="THIOREDOXIN-DEPENDENT PEROXIDE REDUCTASE"/>
    <property type="match status" value="1"/>
</dbReference>
<protein>
    <submittedName>
        <fullName evidence="7">Peroxiredoxin</fullName>
    </submittedName>
</protein>
<dbReference type="InterPro" id="IPR013740">
    <property type="entry name" value="Redoxin"/>
</dbReference>
<dbReference type="AlphaFoldDB" id="A0A3A8AHP8"/>
<dbReference type="EMBL" id="QFWV02000007">
    <property type="protein sequence ID" value="RKF06174.1"/>
    <property type="molecule type" value="Genomic_DNA"/>
</dbReference>
<evidence type="ECO:0000256" key="1">
    <source>
        <dbReference type="ARBA" id="ARBA00022559"/>
    </source>
</evidence>
<reference evidence="7 8" key="1">
    <citation type="journal article" date="2018" name="Int. J. Syst. Bacteriol.">
        <title>Oceaniradius stylonemae gen. nov., sp. nov., isolated from a red alga, Stylonema cornu-cervi.</title>
        <authorList>
            <person name="Jeong S."/>
        </authorList>
    </citation>
    <scope>NUCLEOTIDE SEQUENCE [LARGE SCALE GENOMIC DNA]</scope>
    <source>
        <strain evidence="7 8">StC1</strain>
    </source>
</reference>
<dbReference type="CDD" id="cd03017">
    <property type="entry name" value="PRX_BCP"/>
    <property type="match status" value="1"/>
</dbReference>
<evidence type="ECO:0000313" key="8">
    <source>
        <dbReference type="Proteomes" id="UP000246132"/>
    </source>
</evidence>
<evidence type="ECO:0000256" key="2">
    <source>
        <dbReference type="ARBA" id="ARBA00022862"/>
    </source>
</evidence>
<evidence type="ECO:0000259" key="6">
    <source>
        <dbReference type="Pfam" id="PF08534"/>
    </source>
</evidence>
<keyword evidence="4" id="KW-1015">Disulfide bond</keyword>
<evidence type="ECO:0000256" key="5">
    <source>
        <dbReference type="ARBA" id="ARBA00023284"/>
    </source>
</evidence>
<gene>
    <name evidence="7" type="ORF">DEM25_010970</name>
</gene>
<dbReference type="PANTHER" id="PTHR42801:SF21">
    <property type="entry name" value="BCPB PROTEIN"/>
    <property type="match status" value="1"/>
</dbReference>
<dbReference type="OrthoDB" id="5296483at2"/>
<evidence type="ECO:0000313" key="7">
    <source>
        <dbReference type="EMBL" id="RKF06174.1"/>
    </source>
</evidence>
<evidence type="ECO:0000256" key="3">
    <source>
        <dbReference type="ARBA" id="ARBA00023002"/>
    </source>
</evidence>
<keyword evidence="8" id="KW-1185">Reference proteome</keyword>
<dbReference type="GO" id="GO:0008379">
    <property type="term" value="F:thioredoxin peroxidase activity"/>
    <property type="evidence" value="ECO:0007669"/>
    <property type="project" value="TreeGrafter"/>
</dbReference>
<dbReference type="Gene3D" id="3.40.30.10">
    <property type="entry name" value="Glutaredoxin"/>
    <property type="match status" value="1"/>
</dbReference>
<sequence>MVKDPNVLPDGLPVPEDDGAAGHLAGMRLPDIRLASTAGDSVDLAALNGTAVLYLYPMTGRPGVALPDGWDGIAGARGCTPQSCAFRDHFSDLQALGVDHLFGISAQNTDYQREANDRLHLPFDLLSDAAGALRDALDLPVFEVEGMVLLKRMAIIAREGVIENVLYPVFPPDRNAADVIDWLSAQRP</sequence>
<dbReference type="GO" id="GO:0045454">
    <property type="term" value="P:cell redox homeostasis"/>
    <property type="evidence" value="ECO:0007669"/>
    <property type="project" value="TreeGrafter"/>
</dbReference>
<keyword evidence="1" id="KW-0575">Peroxidase</keyword>
<keyword evidence="5" id="KW-0676">Redox-active center</keyword>
<accession>A0A3A8AHP8</accession>
<dbReference type="GO" id="GO:0034599">
    <property type="term" value="P:cellular response to oxidative stress"/>
    <property type="evidence" value="ECO:0007669"/>
    <property type="project" value="TreeGrafter"/>
</dbReference>
<comment type="caution">
    <text evidence="7">The sequence shown here is derived from an EMBL/GenBank/DDBJ whole genome shotgun (WGS) entry which is preliminary data.</text>
</comment>
<dbReference type="RefSeq" id="WP_109765823.1">
    <property type="nucleotide sequence ID" value="NZ_QFWV02000007.1"/>
</dbReference>
<organism evidence="7 8">
    <name type="scientific">Oceaniradius stylonematis</name>
    <dbReference type="NCBI Taxonomy" id="2184161"/>
    <lineage>
        <taxon>Bacteria</taxon>
        <taxon>Pseudomonadati</taxon>
        <taxon>Pseudomonadota</taxon>
        <taxon>Alphaproteobacteria</taxon>
        <taxon>Hyphomicrobiales</taxon>
        <taxon>Ahrensiaceae</taxon>
        <taxon>Oceaniradius</taxon>
    </lineage>
</organism>
<proteinExistence type="predicted"/>
<keyword evidence="3" id="KW-0560">Oxidoreductase</keyword>
<dbReference type="GO" id="GO:0005737">
    <property type="term" value="C:cytoplasm"/>
    <property type="evidence" value="ECO:0007669"/>
    <property type="project" value="TreeGrafter"/>
</dbReference>
<feature type="domain" description="Redoxin" evidence="6">
    <location>
        <begin position="25"/>
        <end position="179"/>
    </location>
</feature>
<name>A0A3A8AHP8_9HYPH</name>
<dbReference type="InterPro" id="IPR036249">
    <property type="entry name" value="Thioredoxin-like_sf"/>
</dbReference>
<dbReference type="Proteomes" id="UP000246132">
    <property type="component" value="Unassembled WGS sequence"/>
</dbReference>
<dbReference type="InterPro" id="IPR050924">
    <property type="entry name" value="Peroxiredoxin_BCP/PrxQ"/>
</dbReference>